<feature type="compositionally biased region" description="Basic and acidic residues" evidence="1">
    <location>
        <begin position="154"/>
        <end position="166"/>
    </location>
</feature>
<dbReference type="RefSeq" id="WP_268522590.1">
    <property type="nucleotide sequence ID" value="NZ_JALAWA010000013.1"/>
</dbReference>
<proteinExistence type="predicted"/>
<evidence type="ECO:0000313" key="3">
    <source>
        <dbReference type="Proteomes" id="UP001073053"/>
    </source>
</evidence>
<evidence type="ECO:0008006" key="4">
    <source>
        <dbReference type="Google" id="ProtNLM"/>
    </source>
</evidence>
<evidence type="ECO:0000256" key="1">
    <source>
        <dbReference type="SAM" id="MobiDB-lite"/>
    </source>
</evidence>
<organism evidence="2 3">
    <name type="scientific">Bacillus halotolerans</name>
    <dbReference type="NCBI Taxonomy" id="260554"/>
    <lineage>
        <taxon>Bacteria</taxon>
        <taxon>Bacillati</taxon>
        <taxon>Bacillota</taxon>
        <taxon>Bacilli</taxon>
        <taxon>Bacillales</taxon>
        <taxon>Bacillaceae</taxon>
        <taxon>Bacillus</taxon>
    </lineage>
</organism>
<protein>
    <recommendedName>
        <fullName evidence="4">MerR family transcriptional regulator</fullName>
    </recommendedName>
</protein>
<evidence type="ECO:0000313" key="2">
    <source>
        <dbReference type="EMBL" id="MCY9186551.1"/>
    </source>
</evidence>
<reference evidence="2" key="1">
    <citation type="submission" date="2022-02" db="EMBL/GenBank/DDBJ databases">
        <title>Crop Bioprotection Bacillus Genome Sequencing.</title>
        <authorList>
            <person name="Dunlap C."/>
        </authorList>
    </citation>
    <scope>NUCLEOTIDE SEQUENCE</scope>
    <source>
        <strain evidence="2">EC49O2N-C10</strain>
    </source>
</reference>
<dbReference type="Proteomes" id="UP001073053">
    <property type="component" value="Unassembled WGS sequence"/>
</dbReference>
<feature type="region of interest" description="Disordered" evidence="1">
    <location>
        <begin position="147"/>
        <end position="166"/>
    </location>
</feature>
<comment type="caution">
    <text evidence="2">The sequence shown here is derived from an EMBL/GenBank/DDBJ whole genome shotgun (WGS) entry which is preliminary data.</text>
</comment>
<accession>A0A9Q4HRZ1</accession>
<name>A0A9Q4HRZ1_9BACI</name>
<gene>
    <name evidence="2" type="ORF">MOF03_18250</name>
</gene>
<dbReference type="AlphaFoldDB" id="A0A9Q4HRZ1"/>
<dbReference type="EMBL" id="JALAWA010000013">
    <property type="protein sequence ID" value="MCY9186551.1"/>
    <property type="molecule type" value="Genomic_DNA"/>
</dbReference>
<sequence>MPEEKFWKITEFAQKISKDMQDKLNDSKGVHYNTVDKWFKNLESKGIHYVNRVAGEKVYDELDLKIGHIIFERRRANWSLDAIFEALPNILELRPMNHEGSSDESQVMTESQMFAQLKKDFGSEMVKFRESILQEAERLVEEKTQVIKNQLPEPENKEQKRKAKRDDFVTNMRLSMQLDKEAAEAWSKQPESVRMKKAGWFRKEEDLLAREQFIRDYKIANMSRIVREAYDDDNNK</sequence>